<proteinExistence type="predicted"/>
<dbReference type="Gene3D" id="2.60.120.10">
    <property type="entry name" value="Jelly Rolls"/>
    <property type="match status" value="1"/>
</dbReference>
<comment type="caution">
    <text evidence="3">The sequence shown here is derived from an EMBL/GenBank/DDBJ whole genome shotgun (WGS) entry which is preliminary data.</text>
</comment>
<dbReference type="PANTHER" id="PTHR35848">
    <property type="entry name" value="OXALATE-BINDING PROTEIN"/>
    <property type="match status" value="1"/>
</dbReference>
<dbReference type="AlphaFoldDB" id="A0A557SF97"/>
<sequence>MKTESRIFSVAEYIRPSNGEPIRSVVLETNDSAVVVWHAHPGQEIAAHVHPHGQDTWTVISGEAEYYQGDGIVTRLKAGDISIAKPGQVHGAMNSGPVPFIFVSVVAPGNAGFALSEK</sequence>
<protein>
    <submittedName>
        <fullName evidence="3">Cupin domain-containing protein</fullName>
    </submittedName>
</protein>
<evidence type="ECO:0000256" key="1">
    <source>
        <dbReference type="ARBA" id="ARBA00022723"/>
    </source>
</evidence>
<dbReference type="InterPro" id="IPR051610">
    <property type="entry name" value="GPI/OXD"/>
</dbReference>
<gene>
    <name evidence="3" type="ORF">FHP89_11595</name>
</gene>
<feature type="domain" description="Cupin type-2" evidence="2">
    <location>
        <begin position="36"/>
        <end position="105"/>
    </location>
</feature>
<dbReference type="CDD" id="cd07008">
    <property type="entry name" value="cupin_yp_001338853-like"/>
    <property type="match status" value="1"/>
</dbReference>
<dbReference type="GO" id="GO:0046872">
    <property type="term" value="F:metal ion binding"/>
    <property type="evidence" value="ECO:0007669"/>
    <property type="project" value="UniProtKB-KW"/>
</dbReference>
<keyword evidence="1" id="KW-0479">Metal-binding</keyword>
<dbReference type="SUPFAM" id="SSF51182">
    <property type="entry name" value="RmlC-like cupins"/>
    <property type="match status" value="1"/>
</dbReference>
<dbReference type="Pfam" id="PF07883">
    <property type="entry name" value="Cupin_2"/>
    <property type="match status" value="1"/>
</dbReference>
<evidence type="ECO:0000259" key="2">
    <source>
        <dbReference type="Pfam" id="PF07883"/>
    </source>
</evidence>
<dbReference type="InterPro" id="IPR014710">
    <property type="entry name" value="RmlC-like_jellyroll"/>
</dbReference>
<accession>A0A557SF97</accession>
<evidence type="ECO:0000313" key="3">
    <source>
        <dbReference type="EMBL" id="TVO76100.1"/>
    </source>
</evidence>
<dbReference type="InterPro" id="IPR013096">
    <property type="entry name" value="Cupin_2"/>
</dbReference>
<dbReference type="EMBL" id="VMNI01000010">
    <property type="protein sequence ID" value="TVO76100.1"/>
    <property type="molecule type" value="Genomic_DNA"/>
</dbReference>
<dbReference type="PANTHER" id="PTHR35848:SF6">
    <property type="entry name" value="CUPIN TYPE-2 DOMAIN-CONTAINING PROTEIN"/>
    <property type="match status" value="1"/>
</dbReference>
<dbReference type="InterPro" id="IPR011051">
    <property type="entry name" value="RmlC_Cupin_sf"/>
</dbReference>
<name>A0A557SF97_9RHOO</name>
<dbReference type="Proteomes" id="UP000318349">
    <property type="component" value="Unassembled WGS sequence"/>
</dbReference>
<evidence type="ECO:0000313" key="4">
    <source>
        <dbReference type="Proteomes" id="UP000318349"/>
    </source>
</evidence>
<reference evidence="3 4" key="1">
    <citation type="submission" date="2019-07" db="EMBL/GenBank/DDBJ databases">
        <title>The pathways for chlorine oxyanion respiration interact through the shared metabolite chlorate.</title>
        <authorList>
            <person name="Barnum T.P."/>
            <person name="Cheng Y."/>
            <person name="Hill K.A."/>
            <person name="Lucas L.N."/>
            <person name="Carlson H.K."/>
            <person name="Coates J.D."/>
        </authorList>
    </citation>
    <scope>NUCLEOTIDE SEQUENCE [LARGE SCALE GENOMIC DNA]</scope>
    <source>
        <strain evidence="3 4">SFB-1</strain>
    </source>
</reference>
<organism evidence="3 4">
    <name type="scientific">Denitromonas halophila</name>
    <dbReference type="NCBI Taxonomy" id="1629404"/>
    <lineage>
        <taxon>Bacteria</taxon>
        <taxon>Pseudomonadati</taxon>
        <taxon>Pseudomonadota</taxon>
        <taxon>Betaproteobacteria</taxon>
        <taxon>Rhodocyclales</taxon>
        <taxon>Zoogloeaceae</taxon>
        <taxon>Denitromonas</taxon>
    </lineage>
</organism>